<dbReference type="PROSITE" id="PS01124">
    <property type="entry name" value="HTH_ARAC_FAMILY_2"/>
    <property type="match status" value="1"/>
</dbReference>
<dbReference type="Pfam" id="PF12833">
    <property type="entry name" value="HTH_18"/>
    <property type="match status" value="1"/>
</dbReference>
<dbReference type="PANTHER" id="PTHR47894">
    <property type="entry name" value="HTH-TYPE TRANSCRIPTIONAL REGULATOR GADX"/>
    <property type="match status" value="1"/>
</dbReference>
<accession>A0ABZ2LTD2</accession>
<proteinExistence type="predicted"/>
<dbReference type="SMART" id="SM00342">
    <property type="entry name" value="HTH_ARAC"/>
    <property type="match status" value="1"/>
</dbReference>
<dbReference type="Gene3D" id="1.10.10.60">
    <property type="entry name" value="Homeodomain-like"/>
    <property type="match status" value="1"/>
</dbReference>
<dbReference type="PANTHER" id="PTHR47894:SF1">
    <property type="entry name" value="HTH-TYPE TRANSCRIPTIONAL REGULATOR VQSM"/>
    <property type="match status" value="1"/>
</dbReference>
<reference evidence="5 6" key="1">
    <citation type="submission" date="2021-12" db="EMBL/GenBank/DDBJ databases">
        <title>Discovery of the Pendulisporaceae a myxobacterial family with distinct sporulation behavior and unique specialized metabolism.</title>
        <authorList>
            <person name="Garcia R."/>
            <person name="Popoff A."/>
            <person name="Bader C.D."/>
            <person name="Loehr J."/>
            <person name="Walesch S."/>
            <person name="Walt C."/>
            <person name="Boldt J."/>
            <person name="Bunk B."/>
            <person name="Haeckl F.J.F.P.J."/>
            <person name="Gunesch A.P."/>
            <person name="Birkelbach J."/>
            <person name="Nuebel U."/>
            <person name="Pietschmann T."/>
            <person name="Bach T."/>
            <person name="Mueller R."/>
        </authorList>
    </citation>
    <scope>NUCLEOTIDE SEQUENCE [LARGE SCALE GENOMIC DNA]</scope>
    <source>
        <strain evidence="5 6">MSr11954</strain>
    </source>
</reference>
<evidence type="ECO:0000256" key="3">
    <source>
        <dbReference type="ARBA" id="ARBA00023163"/>
    </source>
</evidence>
<keyword evidence="6" id="KW-1185">Reference proteome</keyword>
<evidence type="ECO:0000256" key="1">
    <source>
        <dbReference type="ARBA" id="ARBA00023015"/>
    </source>
</evidence>
<evidence type="ECO:0000313" key="5">
    <source>
        <dbReference type="EMBL" id="WXB13600.1"/>
    </source>
</evidence>
<dbReference type="Proteomes" id="UP001370348">
    <property type="component" value="Chromosome"/>
</dbReference>
<dbReference type="RefSeq" id="WP_394823213.1">
    <property type="nucleotide sequence ID" value="NZ_CP089984.1"/>
</dbReference>
<dbReference type="SUPFAM" id="SSF46689">
    <property type="entry name" value="Homeodomain-like"/>
    <property type="match status" value="1"/>
</dbReference>
<organism evidence="5 6">
    <name type="scientific">Pendulispora albinea</name>
    <dbReference type="NCBI Taxonomy" id="2741071"/>
    <lineage>
        <taxon>Bacteria</taxon>
        <taxon>Pseudomonadati</taxon>
        <taxon>Myxococcota</taxon>
        <taxon>Myxococcia</taxon>
        <taxon>Myxococcales</taxon>
        <taxon>Sorangiineae</taxon>
        <taxon>Pendulisporaceae</taxon>
        <taxon>Pendulispora</taxon>
    </lineage>
</organism>
<dbReference type="EMBL" id="CP089984">
    <property type="protein sequence ID" value="WXB13600.1"/>
    <property type="molecule type" value="Genomic_DNA"/>
</dbReference>
<sequence>MLRNTRSPSSRPPRLRDCNVAQIRSPFLPLLFDWLRNMGVREIVDQVRDELGLSGCQGTLVRTSTAPLPAYRAASELVSCRLRDAYVGLHLVENIPRGSYGLLEFTAQFAPTVGEALGRIARYMPLVTDTCRLDLRRSTSEFALVHRVPGEALCLGRHANEFVLGTLLRIAREGTQTRIRPARIEFAHPEPNDISALVDFFGTRNIHFEAGHNQLVFEDTVFSTPIVSRDERLLPWLDHCANTLLPGAVRDEPVLGLRDEIRKSLEEHGVPTLSSVARGMRIGSRTLQRRLQDAHTSFRDELDEVRRHLAESYLRDPARSIKEIASSLGYSGRGGFERAFRKWYRATPHALRSALVASSI</sequence>
<keyword evidence="2" id="KW-0238">DNA-binding</keyword>
<dbReference type="Pfam" id="PF12625">
    <property type="entry name" value="Arabinose_bd"/>
    <property type="match status" value="1"/>
</dbReference>
<dbReference type="InterPro" id="IPR009057">
    <property type="entry name" value="Homeodomain-like_sf"/>
</dbReference>
<evidence type="ECO:0000313" key="6">
    <source>
        <dbReference type="Proteomes" id="UP001370348"/>
    </source>
</evidence>
<feature type="domain" description="HTH araC/xylS-type" evidence="4">
    <location>
        <begin position="255"/>
        <end position="354"/>
    </location>
</feature>
<evidence type="ECO:0000259" key="4">
    <source>
        <dbReference type="PROSITE" id="PS01124"/>
    </source>
</evidence>
<keyword evidence="3" id="KW-0804">Transcription</keyword>
<protein>
    <submittedName>
        <fullName evidence="5">AraC family transcriptional regulator</fullName>
    </submittedName>
</protein>
<keyword evidence="1" id="KW-0805">Transcription regulation</keyword>
<gene>
    <name evidence="5" type="ORF">LZC94_37905</name>
</gene>
<name>A0ABZ2LTD2_9BACT</name>
<dbReference type="InterPro" id="IPR018060">
    <property type="entry name" value="HTH_AraC"/>
</dbReference>
<dbReference type="InterPro" id="IPR032687">
    <property type="entry name" value="AraC-type_N"/>
</dbReference>
<evidence type="ECO:0000256" key="2">
    <source>
        <dbReference type="ARBA" id="ARBA00023125"/>
    </source>
</evidence>